<accession>A0A0F9NE05</accession>
<name>A0A0F9NE05_9ZZZZ</name>
<dbReference type="EMBL" id="LAZR01007176">
    <property type="protein sequence ID" value="KKM86955.1"/>
    <property type="molecule type" value="Genomic_DNA"/>
</dbReference>
<dbReference type="AlphaFoldDB" id="A0A0F9NE05"/>
<evidence type="ECO:0000313" key="1">
    <source>
        <dbReference type="EMBL" id="KKM86955.1"/>
    </source>
</evidence>
<reference evidence="1" key="1">
    <citation type="journal article" date="2015" name="Nature">
        <title>Complex archaea that bridge the gap between prokaryotes and eukaryotes.</title>
        <authorList>
            <person name="Spang A."/>
            <person name="Saw J.H."/>
            <person name="Jorgensen S.L."/>
            <person name="Zaremba-Niedzwiedzka K."/>
            <person name="Martijn J."/>
            <person name="Lind A.E."/>
            <person name="van Eijk R."/>
            <person name="Schleper C."/>
            <person name="Guy L."/>
            <person name="Ettema T.J."/>
        </authorList>
    </citation>
    <scope>NUCLEOTIDE SEQUENCE</scope>
</reference>
<proteinExistence type="predicted"/>
<sequence length="66" mass="7973">MHGKFTIDALKEIEHQFNEEPPNDWEYNVASITYECTWEGPQCGEYGRYEIPGYWDFTEIFRTIFE</sequence>
<gene>
    <name evidence="1" type="ORF">LCGC14_1273880</name>
</gene>
<protein>
    <submittedName>
        <fullName evidence="1">Uncharacterized protein</fullName>
    </submittedName>
</protein>
<organism evidence="1">
    <name type="scientific">marine sediment metagenome</name>
    <dbReference type="NCBI Taxonomy" id="412755"/>
    <lineage>
        <taxon>unclassified sequences</taxon>
        <taxon>metagenomes</taxon>
        <taxon>ecological metagenomes</taxon>
    </lineage>
</organism>
<comment type="caution">
    <text evidence="1">The sequence shown here is derived from an EMBL/GenBank/DDBJ whole genome shotgun (WGS) entry which is preliminary data.</text>
</comment>